<comment type="caution">
    <text evidence="2">The sequence shown here is derived from an EMBL/GenBank/DDBJ whole genome shotgun (WGS) entry which is preliminary data.</text>
</comment>
<dbReference type="InterPro" id="IPR041657">
    <property type="entry name" value="HTH_17"/>
</dbReference>
<accession>A0AAE3J8D0</accession>
<gene>
    <name evidence="2" type="ORF">LKD71_15565</name>
</gene>
<feature type="domain" description="Helix-turn-helix" evidence="1">
    <location>
        <begin position="92"/>
        <end position="141"/>
    </location>
</feature>
<dbReference type="Pfam" id="PF12728">
    <property type="entry name" value="HTH_17"/>
    <property type="match status" value="1"/>
</dbReference>
<dbReference type="EMBL" id="JAJEPR010000041">
    <property type="protein sequence ID" value="MCC2191190.1"/>
    <property type="molecule type" value="Genomic_DNA"/>
</dbReference>
<dbReference type="SUPFAM" id="SSF46955">
    <property type="entry name" value="Putative DNA-binding domain"/>
    <property type="match status" value="1"/>
</dbReference>
<evidence type="ECO:0000259" key="1">
    <source>
        <dbReference type="Pfam" id="PF12728"/>
    </source>
</evidence>
<dbReference type="AlphaFoldDB" id="A0AAE3J8D0"/>
<keyword evidence="3" id="KW-1185">Reference proteome</keyword>
<dbReference type="InterPro" id="IPR009061">
    <property type="entry name" value="DNA-bd_dom_put_sf"/>
</dbReference>
<dbReference type="GO" id="GO:0003677">
    <property type="term" value="F:DNA binding"/>
    <property type="evidence" value="ECO:0007669"/>
    <property type="project" value="InterPro"/>
</dbReference>
<proteinExistence type="predicted"/>
<dbReference type="Proteomes" id="UP001197875">
    <property type="component" value="Unassembled WGS sequence"/>
</dbReference>
<protein>
    <submittedName>
        <fullName evidence="2">Helix-turn-helix domain-containing protein</fullName>
    </submittedName>
</protein>
<sequence length="146" mass="16733">MPEMAGLLGVPRSTVYGLLNQSEILKTIEFDGRRRVTKKSFYEWYASQDDYHIVSDEMSETVKGEDNRRIEAYRRAVLEQDGHSRYIGNDAYLTVNEAAVLAGVNPATVHKWIKKGKVEAVQSSKTIRIPRQEFEGWLQGREKVEV</sequence>
<dbReference type="RefSeq" id="WP_227616142.1">
    <property type="nucleotide sequence ID" value="NZ_JAJEPR010000041.1"/>
</dbReference>
<reference evidence="2 3" key="1">
    <citation type="submission" date="2021-10" db="EMBL/GenBank/DDBJ databases">
        <title>Anaerobic single-cell dispensing facilitates the cultivation of human gut bacteria.</title>
        <authorList>
            <person name="Afrizal A."/>
        </authorList>
    </citation>
    <scope>NUCLEOTIDE SEQUENCE [LARGE SCALE GENOMIC DNA]</scope>
    <source>
        <strain evidence="2 3">CLA-AA-H277</strain>
    </source>
</reference>
<evidence type="ECO:0000313" key="2">
    <source>
        <dbReference type="EMBL" id="MCC2191190.1"/>
    </source>
</evidence>
<dbReference type="InterPro" id="IPR010093">
    <property type="entry name" value="SinI_DNA-bd"/>
</dbReference>
<organism evidence="2 3">
    <name type="scientific">Fusicatenibacter faecihominis</name>
    <dbReference type="NCBI Taxonomy" id="2881276"/>
    <lineage>
        <taxon>Bacteria</taxon>
        <taxon>Bacillati</taxon>
        <taxon>Bacillota</taxon>
        <taxon>Clostridia</taxon>
        <taxon>Lachnospirales</taxon>
        <taxon>Lachnospiraceae</taxon>
        <taxon>Fusicatenibacter</taxon>
    </lineage>
</organism>
<name>A0AAE3J8D0_9FIRM</name>
<evidence type="ECO:0000313" key="3">
    <source>
        <dbReference type="Proteomes" id="UP001197875"/>
    </source>
</evidence>
<dbReference type="NCBIfam" id="TIGR01764">
    <property type="entry name" value="excise"/>
    <property type="match status" value="1"/>
</dbReference>